<sequence>MQRMVGVILVVFFSLTGTALAVKQPVVADLSTTKVLDLKTAQALALAGNPDMAAALTRIEQARARVQQAMAAWWPSLDVSASGSRQRLSDRAYDNNRLFARQLGMTVDQTDSIYQSGVEATWLLFDGFYRTFKEQQAQYDEQAADAGMIDSQRLLVAATAEAFLNAQLAQTFIDINRADETFYTQQLEDAQNRFKIGAGPWGDVLNIRVQVNSAKNSLIRSQREFEAAGYGLAALLGLPEATLPPQLRLAALDQGATPPAVTQSPEVLIQEALAKRPDVRRLEMVVKQTEASMGMSRAPLYPKVRLAGSVQGAREGSAGLSSHDFGSTVGMNMSWNLYAGGADKARMIEAEEAKREAVYTLAGVRNTVASEIRQELAMLAAADEQLRLQRETVKLVEENRDLARNEYEAGESPLIRLNEAQRDLVATHSRLAQALVACQLAEQRLAAVTGRNLEEFARSSRAGNDEDR</sequence>
<dbReference type="InterPro" id="IPR010131">
    <property type="entry name" value="MdtP/NodT-like"/>
</dbReference>
<gene>
    <name evidence="3" type="ORF">HP555_04630</name>
</gene>
<accession>A0A7T5VCD6</accession>
<evidence type="ECO:0000313" key="3">
    <source>
        <dbReference type="EMBL" id="QQG65201.1"/>
    </source>
</evidence>
<evidence type="ECO:0000256" key="2">
    <source>
        <dbReference type="SAM" id="Coils"/>
    </source>
</evidence>
<dbReference type="GO" id="GO:0015562">
    <property type="term" value="F:efflux transmembrane transporter activity"/>
    <property type="evidence" value="ECO:0007669"/>
    <property type="project" value="InterPro"/>
</dbReference>
<evidence type="ECO:0000256" key="1">
    <source>
        <dbReference type="ARBA" id="ARBA00007613"/>
    </source>
</evidence>
<organism evidence="3 4">
    <name type="scientific">Desulfobulbus oligotrophicus</name>
    <dbReference type="NCBI Taxonomy" id="1909699"/>
    <lineage>
        <taxon>Bacteria</taxon>
        <taxon>Pseudomonadati</taxon>
        <taxon>Thermodesulfobacteriota</taxon>
        <taxon>Desulfobulbia</taxon>
        <taxon>Desulfobulbales</taxon>
        <taxon>Desulfobulbaceae</taxon>
        <taxon>Desulfobulbus</taxon>
    </lineage>
</organism>
<proteinExistence type="inferred from homology"/>
<keyword evidence="4" id="KW-1185">Reference proteome</keyword>
<keyword evidence="2" id="KW-0175">Coiled coil</keyword>
<feature type="coiled-coil region" evidence="2">
    <location>
        <begin position="379"/>
        <end position="406"/>
    </location>
</feature>
<dbReference type="Proteomes" id="UP000596092">
    <property type="component" value="Chromosome"/>
</dbReference>
<comment type="similarity">
    <text evidence="1">Belongs to the outer membrane factor (OMF) (TC 1.B.17) family.</text>
</comment>
<dbReference type="Pfam" id="PF02321">
    <property type="entry name" value="OEP"/>
    <property type="match status" value="2"/>
</dbReference>
<dbReference type="SUPFAM" id="SSF56954">
    <property type="entry name" value="Outer membrane efflux proteins (OEP)"/>
    <property type="match status" value="1"/>
</dbReference>
<dbReference type="PANTHER" id="PTHR30203">
    <property type="entry name" value="OUTER MEMBRANE CATION EFFLUX PROTEIN"/>
    <property type="match status" value="1"/>
</dbReference>
<protein>
    <submittedName>
        <fullName evidence="3">TolC family protein</fullName>
    </submittedName>
</protein>
<evidence type="ECO:0000313" key="4">
    <source>
        <dbReference type="Proteomes" id="UP000596092"/>
    </source>
</evidence>
<name>A0A7T5VCD6_9BACT</name>
<dbReference type="RefSeq" id="WP_199264021.1">
    <property type="nucleotide sequence ID" value="NZ_CP054140.1"/>
</dbReference>
<dbReference type="Gene3D" id="1.20.1600.10">
    <property type="entry name" value="Outer membrane efflux proteins (OEP)"/>
    <property type="match status" value="1"/>
</dbReference>
<dbReference type="InterPro" id="IPR003423">
    <property type="entry name" value="OMP_efflux"/>
</dbReference>
<dbReference type="EMBL" id="CP054140">
    <property type="protein sequence ID" value="QQG65201.1"/>
    <property type="molecule type" value="Genomic_DNA"/>
</dbReference>
<dbReference type="PANTHER" id="PTHR30203:SF29">
    <property type="entry name" value="PROTEIN CYAE"/>
    <property type="match status" value="1"/>
</dbReference>
<dbReference type="AlphaFoldDB" id="A0A7T5VCD6"/>
<dbReference type="KEGG" id="dog:HP555_04630"/>
<reference evidence="3 4" key="1">
    <citation type="submission" date="2020-05" db="EMBL/GenBank/DDBJ databases">
        <title>Complete genome of Desulfobulbus oligotrophicus.</title>
        <authorList>
            <person name="Podar M."/>
        </authorList>
    </citation>
    <scope>NUCLEOTIDE SEQUENCE [LARGE SCALE GENOMIC DNA]</scope>
    <source>
        <strain evidence="3 4">Prop6</strain>
    </source>
</reference>